<evidence type="ECO:0000256" key="7">
    <source>
        <dbReference type="ARBA" id="ARBA00023136"/>
    </source>
</evidence>
<comment type="similarity">
    <text evidence="2 8">Belongs to the cytochrome c oxidase subunit 3 family.</text>
</comment>
<feature type="transmembrane region" description="Helical" evidence="9">
    <location>
        <begin position="238"/>
        <end position="260"/>
    </location>
</feature>
<keyword evidence="8 11" id="KW-0496">Mitochondrion</keyword>
<sequence>MNMMNNHPFHIVSVSPWPIIISFSLLFLPLNLLSFLNNMKFTKFLINILLILLIMFLWWRDVIRESTFMGFHTKNVYKLMKMGMILFILSEVMFFVSFFWTYFHMYLSPSIEIGSLSPPKSINMFNPYNIPLLNSIILISSGITITWSHSSILMNKYIDSLISLMITIFLGMYFSLMQLIEYLNASFSLSDSIYGSIFFMATGFHGFHVILGTLFLLNSLYRMLFLHFSQFHHFGFEASIWYWHFVDVVWLFLYICIYWWPY</sequence>
<keyword evidence="5" id="KW-1278">Translocase</keyword>
<feature type="transmembrane region" description="Helical" evidence="9">
    <location>
        <begin position="127"/>
        <end position="148"/>
    </location>
</feature>
<dbReference type="CDD" id="cd01665">
    <property type="entry name" value="Cyt_c_Oxidase_III"/>
    <property type="match status" value="1"/>
</dbReference>
<dbReference type="EMBL" id="KY856830">
    <property type="protein sequence ID" value="ARO89843.1"/>
    <property type="molecule type" value="Genomic_DNA"/>
</dbReference>
<dbReference type="CTD" id="4514"/>
<dbReference type="GO" id="GO:0006123">
    <property type="term" value="P:mitochondrial electron transport, cytochrome c to oxygen"/>
    <property type="evidence" value="ECO:0007669"/>
    <property type="project" value="TreeGrafter"/>
</dbReference>
<dbReference type="Gene3D" id="1.10.287.70">
    <property type="match status" value="1"/>
</dbReference>
<dbReference type="InterPro" id="IPR000298">
    <property type="entry name" value="Cyt_c_oxidase-like_su3"/>
</dbReference>
<dbReference type="InterPro" id="IPR033945">
    <property type="entry name" value="Cyt_c_oxase_su3_dom"/>
</dbReference>
<dbReference type="AlphaFoldDB" id="A0A510A210"/>
<comment type="function">
    <text evidence="8">Component of the cytochrome c oxidase, the last enzyme in the mitochondrial electron transport chain which drives oxidative phosphorylation. The respiratory chain contains 3 multisubunit complexes succinate dehydrogenase (complex II, CII), ubiquinol-cytochrome c oxidoreductase (cytochrome b-c1 complex, complex III, CIII) and cytochrome c oxidase (complex IV, CIV), that cooperate to transfer electrons derived from NADH and succinate to molecular oxygen, creating an electrochemical gradient over the inner membrane that drives transmembrane transport and the ATP synthase. Cytochrome c oxidase is the component of the respiratory chain that catalyzes the reduction of oxygen to water. Electrons originating from reduced cytochrome c in the intermembrane space (IMS) are transferred via the dinuclear copper A center (CU(A)) of subunit 2 and heme A of subunit 1 to the active site in subunit 1, a binuclear center (BNC) formed by heme A3 and copper B (CU(B)). The BNC reduces molecular oxygen to 2 water molecules using 4 electrons from cytochrome c in the IMS and 4 protons from the mitochondrial matrix.</text>
</comment>
<feature type="transmembrane region" description="Helical" evidence="9">
    <location>
        <begin position="160"/>
        <end position="180"/>
    </location>
</feature>
<dbReference type="GO" id="GO:0004129">
    <property type="term" value="F:cytochrome-c oxidase activity"/>
    <property type="evidence" value="ECO:0007669"/>
    <property type="project" value="InterPro"/>
</dbReference>
<accession>A0A510A210</accession>
<evidence type="ECO:0000313" key="11">
    <source>
        <dbReference type="EMBL" id="ARO89843.1"/>
    </source>
</evidence>
<dbReference type="GO" id="GO:0016020">
    <property type="term" value="C:membrane"/>
    <property type="evidence" value="ECO:0007669"/>
    <property type="project" value="UniProtKB-SubCell"/>
</dbReference>
<name>A0A510A210_9HYME</name>
<reference evidence="11" key="1">
    <citation type="submission" date="2017-03" db="EMBL/GenBank/DDBJ databases">
        <title>The First Mitochondrial Genome for Eustenogaster scitula (Hymenoptera: Vespoidea: Stenogastrinae) with Phylogenetic Implications.</title>
        <authorList>
            <person name="Huang P."/>
            <person name="Peng Y."/>
            <person name="Chen B."/>
            <person name="Li T.-J."/>
        </authorList>
    </citation>
    <scope>NUCLEOTIDE SEQUENCE</scope>
</reference>
<gene>
    <name evidence="11" type="primary">COX3</name>
</gene>
<evidence type="ECO:0000256" key="3">
    <source>
        <dbReference type="ARBA" id="ARBA00015944"/>
    </source>
</evidence>
<dbReference type="RefSeq" id="YP_009681748.1">
    <property type="nucleotide sequence ID" value="NC_044146.1"/>
</dbReference>
<feature type="transmembrane region" description="Helical" evidence="9">
    <location>
        <begin position="84"/>
        <end position="107"/>
    </location>
</feature>
<proteinExistence type="inferred from homology"/>
<dbReference type="GO" id="GO:0005739">
    <property type="term" value="C:mitochondrion"/>
    <property type="evidence" value="ECO:0007669"/>
    <property type="project" value="TreeGrafter"/>
</dbReference>
<dbReference type="SUPFAM" id="SSF81452">
    <property type="entry name" value="Cytochrome c oxidase subunit III-like"/>
    <property type="match status" value="1"/>
</dbReference>
<dbReference type="InterPro" id="IPR013833">
    <property type="entry name" value="Cyt_c_oxidase_su3_a-hlx"/>
</dbReference>
<evidence type="ECO:0000256" key="8">
    <source>
        <dbReference type="RuleBase" id="RU003375"/>
    </source>
</evidence>
<keyword evidence="6 9" id="KW-1133">Transmembrane helix</keyword>
<dbReference type="InterPro" id="IPR035973">
    <property type="entry name" value="Cyt_c_oxidase_su3-like_sf"/>
</dbReference>
<feature type="transmembrane region" description="Helical" evidence="9">
    <location>
        <begin position="192"/>
        <end position="217"/>
    </location>
</feature>
<evidence type="ECO:0000256" key="5">
    <source>
        <dbReference type="ARBA" id="ARBA00022967"/>
    </source>
</evidence>
<feature type="transmembrane region" description="Helical" evidence="9">
    <location>
        <begin position="12"/>
        <end position="32"/>
    </location>
</feature>
<dbReference type="InterPro" id="IPR024791">
    <property type="entry name" value="Cyt_c/ubiquinol_Oxase_su3"/>
</dbReference>
<evidence type="ECO:0000259" key="10">
    <source>
        <dbReference type="PROSITE" id="PS50253"/>
    </source>
</evidence>
<organism evidence="11">
    <name type="scientific">Eustenogaster scitula</name>
    <dbReference type="NCBI Taxonomy" id="1980568"/>
    <lineage>
        <taxon>Eukaryota</taxon>
        <taxon>Metazoa</taxon>
        <taxon>Ecdysozoa</taxon>
        <taxon>Arthropoda</taxon>
        <taxon>Hexapoda</taxon>
        <taxon>Insecta</taxon>
        <taxon>Pterygota</taxon>
        <taxon>Neoptera</taxon>
        <taxon>Endopterygota</taxon>
        <taxon>Hymenoptera</taxon>
        <taxon>Apocrita</taxon>
        <taxon>Aculeata</taxon>
        <taxon>Vespoidea</taxon>
        <taxon>Vespidae</taxon>
        <taxon>Stenogastrinae</taxon>
        <taxon>Eustenogaster</taxon>
    </lineage>
</organism>
<evidence type="ECO:0000256" key="1">
    <source>
        <dbReference type="ARBA" id="ARBA00004141"/>
    </source>
</evidence>
<evidence type="ECO:0000256" key="6">
    <source>
        <dbReference type="ARBA" id="ARBA00022989"/>
    </source>
</evidence>
<feature type="transmembrane region" description="Helical" evidence="9">
    <location>
        <begin position="44"/>
        <end position="63"/>
    </location>
</feature>
<dbReference type="PANTHER" id="PTHR11403:SF7">
    <property type="entry name" value="CYTOCHROME C OXIDASE SUBUNIT 3"/>
    <property type="match status" value="1"/>
</dbReference>
<dbReference type="GeneID" id="41039666"/>
<dbReference type="PANTHER" id="PTHR11403">
    <property type="entry name" value="CYTOCHROME C OXIDASE SUBUNIT III"/>
    <property type="match status" value="1"/>
</dbReference>
<evidence type="ECO:0000256" key="2">
    <source>
        <dbReference type="ARBA" id="ARBA00010581"/>
    </source>
</evidence>
<evidence type="ECO:0000256" key="4">
    <source>
        <dbReference type="ARBA" id="ARBA00022692"/>
    </source>
</evidence>
<geneLocation type="mitochondrion" evidence="11"/>
<keyword evidence="4 8" id="KW-0812">Transmembrane</keyword>
<evidence type="ECO:0000256" key="9">
    <source>
        <dbReference type="SAM" id="Phobius"/>
    </source>
</evidence>
<dbReference type="Gene3D" id="1.20.120.80">
    <property type="entry name" value="Cytochrome c oxidase, subunit III, four-helix bundle"/>
    <property type="match status" value="1"/>
</dbReference>
<feature type="domain" description="Heme-copper oxidase subunit III family profile" evidence="10">
    <location>
        <begin position="5"/>
        <end position="262"/>
    </location>
</feature>
<dbReference type="Pfam" id="PF00510">
    <property type="entry name" value="COX3"/>
    <property type="match status" value="1"/>
</dbReference>
<protein>
    <recommendedName>
        <fullName evidence="3 8">Cytochrome c oxidase subunit 3</fullName>
    </recommendedName>
</protein>
<dbReference type="PROSITE" id="PS50253">
    <property type="entry name" value="COX3"/>
    <property type="match status" value="1"/>
</dbReference>
<keyword evidence="7 9" id="KW-0472">Membrane</keyword>
<comment type="subcellular location">
    <subcellularLocation>
        <location evidence="1">Membrane</location>
        <topology evidence="1">Multi-pass membrane protein</topology>
    </subcellularLocation>
</comment>